<keyword evidence="1" id="KW-0812">Transmembrane</keyword>
<evidence type="ECO:0000313" key="3">
    <source>
        <dbReference type="EMBL" id="OCX74608.1"/>
    </source>
</evidence>
<dbReference type="Proteomes" id="UP000094893">
    <property type="component" value="Unassembled WGS sequence"/>
</dbReference>
<gene>
    <name evidence="3" type="ORF">A6M23_05405</name>
    <name evidence="2" type="ORF">A6P07_17585</name>
</gene>
<proteinExistence type="predicted"/>
<evidence type="ECO:0000256" key="1">
    <source>
        <dbReference type="SAM" id="Phobius"/>
    </source>
</evidence>
<organism evidence="2 4">
    <name type="scientific">Acidithiobacillus thiooxidans</name>
    <name type="common">Thiobacillus thiooxidans</name>
    <dbReference type="NCBI Taxonomy" id="930"/>
    <lineage>
        <taxon>Bacteria</taxon>
        <taxon>Pseudomonadati</taxon>
        <taxon>Pseudomonadota</taxon>
        <taxon>Acidithiobacillia</taxon>
        <taxon>Acidithiobacillales</taxon>
        <taxon>Acidithiobacillaceae</taxon>
        <taxon>Acidithiobacillus</taxon>
    </lineage>
</organism>
<dbReference type="EMBL" id="LWRY01000035">
    <property type="protein sequence ID" value="OCX74608.1"/>
    <property type="molecule type" value="Genomic_DNA"/>
</dbReference>
<keyword evidence="5" id="KW-1185">Reference proteome</keyword>
<protein>
    <submittedName>
        <fullName evidence="2">Uncharacterized protein</fullName>
    </submittedName>
</protein>
<accession>A0A1C2HYF1</accession>
<comment type="caution">
    <text evidence="2">The sequence shown here is derived from an EMBL/GenBank/DDBJ whole genome shotgun (WGS) entry which is preliminary data.</text>
</comment>
<reference evidence="2 4" key="1">
    <citation type="journal article" date="2016" name="Int. J. Mol. Sci.">
        <title>Comparative genomics of the extreme acidophile Acidithiobacillus thiooxidans reveals intraspecific divergence and niche adaptation.</title>
        <authorList>
            <person name="Zhang X."/>
            <person name="Feng X."/>
            <person name="Tao J."/>
            <person name="Ma L."/>
            <person name="Xiao Y."/>
            <person name="Liang Y."/>
            <person name="Liu X."/>
            <person name="Yin H."/>
        </authorList>
    </citation>
    <scope>NUCLEOTIDE SEQUENCE [LARGE SCALE GENOMIC DNA]</scope>
    <source>
        <strain evidence="2 4">A02</strain>
        <strain evidence="3">DXS-W</strain>
    </source>
</reference>
<dbReference type="EMBL" id="LWSA01000282">
    <property type="protein sequence ID" value="OCX68744.1"/>
    <property type="molecule type" value="Genomic_DNA"/>
</dbReference>
<feature type="transmembrane region" description="Helical" evidence="1">
    <location>
        <begin position="24"/>
        <end position="45"/>
    </location>
</feature>
<keyword evidence="1" id="KW-1133">Transmembrane helix</keyword>
<dbReference type="Proteomes" id="UP000095008">
    <property type="component" value="Unassembled WGS sequence"/>
</dbReference>
<keyword evidence="1" id="KW-0472">Membrane</keyword>
<evidence type="ECO:0000313" key="4">
    <source>
        <dbReference type="Proteomes" id="UP000094893"/>
    </source>
</evidence>
<evidence type="ECO:0000313" key="2">
    <source>
        <dbReference type="EMBL" id="OCX68744.1"/>
    </source>
</evidence>
<evidence type="ECO:0000313" key="5">
    <source>
        <dbReference type="Proteomes" id="UP000095008"/>
    </source>
</evidence>
<dbReference type="AlphaFoldDB" id="A0A1C2HYF1"/>
<dbReference type="RefSeq" id="WP_024893984.1">
    <property type="nucleotide sequence ID" value="NZ_DAIAWO010000013.1"/>
</dbReference>
<dbReference type="GeneID" id="60695178"/>
<name>A0A1C2HYF1_ACITH</name>
<sequence>MDMHSMSMQAMTNSMHYISDGQTAAGIIVTGLIAFAFFGLAAALFMRAARAEAKKEAQEASKH</sequence>